<keyword evidence="1" id="KW-0534">Nitrate assimilation</keyword>
<dbReference type="InterPro" id="IPR020945">
    <property type="entry name" value="DMSO/NO3_reduct_chaperone"/>
</dbReference>
<evidence type="ECO:0000313" key="3">
    <source>
        <dbReference type="Proteomes" id="UP000019028"/>
    </source>
</evidence>
<dbReference type="Proteomes" id="UP000019028">
    <property type="component" value="Chromosome"/>
</dbReference>
<dbReference type="PANTHER" id="PTHR43680:SF4">
    <property type="entry name" value="NITRATE REDUCTASE MOLYBDENUM COFACTOR ASSEMBLY CHAPERONE NARW-RELATED"/>
    <property type="match status" value="1"/>
</dbReference>
<dbReference type="AlphaFoldDB" id="W0HN78"/>
<dbReference type="PATRIC" id="fig|1239307.3.peg.186"/>
<dbReference type="OrthoDB" id="8478585at2"/>
<accession>W0HN78</accession>
<dbReference type="NCBIfam" id="TIGR00684">
    <property type="entry name" value="narJ"/>
    <property type="match status" value="1"/>
</dbReference>
<keyword evidence="3" id="KW-1185">Reference proteome</keyword>
<evidence type="ECO:0000256" key="1">
    <source>
        <dbReference type="ARBA" id="ARBA00023063"/>
    </source>
</evidence>
<dbReference type="EMBL" id="CP006569">
    <property type="protein sequence ID" value="AHF75289.1"/>
    <property type="molecule type" value="Genomic_DNA"/>
</dbReference>
<dbReference type="GO" id="GO:0042128">
    <property type="term" value="P:nitrate assimilation"/>
    <property type="evidence" value="ECO:0007669"/>
    <property type="project" value="UniProtKB-KW"/>
</dbReference>
<dbReference type="GO" id="GO:0016530">
    <property type="term" value="F:metallochaperone activity"/>
    <property type="evidence" value="ECO:0007669"/>
    <property type="project" value="TreeGrafter"/>
</dbReference>
<sequence length="229" mass="26163">MRILKFFSLLLDYPDESLWAHQEELLALAVQQQPSLLPFLQRYLTARPLDKQADWCALFERGRATSLLLFEHVHAQSRDRGQAMVDLLAQYEQAGLALKRRELPDYLPLYLEYLSLRPAGEARQGLLDIAPILALVGGRLQQRQSDYSALFDALLTLANSPLSSNGMAQQIAGEPRDDTRDALDAVWEEERVTFMDDNPCNRSAVRQHQRRCRDDVQPYYLHPTAGGKR</sequence>
<organism evidence="2 3">
    <name type="scientific">Sodalis praecaptivus</name>
    <dbReference type="NCBI Taxonomy" id="1239307"/>
    <lineage>
        <taxon>Bacteria</taxon>
        <taxon>Pseudomonadati</taxon>
        <taxon>Pseudomonadota</taxon>
        <taxon>Gammaproteobacteria</taxon>
        <taxon>Enterobacterales</taxon>
        <taxon>Bruguierivoracaceae</taxon>
        <taxon>Sodalis</taxon>
    </lineage>
</organism>
<name>W0HN78_9GAMM</name>
<dbReference type="SUPFAM" id="SSF89155">
    <property type="entry name" value="TorD-like"/>
    <property type="match status" value="1"/>
</dbReference>
<dbReference type="HOGENOM" id="CLU_084469_0_0_6"/>
<dbReference type="InterPro" id="IPR036411">
    <property type="entry name" value="TorD-like_sf"/>
</dbReference>
<dbReference type="GO" id="GO:0051082">
    <property type="term" value="F:unfolded protein binding"/>
    <property type="evidence" value="ECO:0007669"/>
    <property type="project" value="InterPro"/>
</dbReference>
<dbReference type="InterPro" id="IPR003765">
    <property type="entry name" value="NO3_reductase_chaperone_NarJ"/>
</dbReference>
<dbReference type="Pfam" id="PF02613">
    <property type="entry name" value="Nitrate_red_del"/>
    <property type="match status" value="1"/>
</dbReference>
<proteinExistence type="predicted"/>
<gene>
    <name evidence="2" type="ORF">Sant_0173</name>
</gene>
<dbReference type="GO" id="GO:0051131">
    <property type="term" value="P:chaperone-mediated protein complex assembly"/>
    <property type="evidence" value="ECO:0007669"/>
    <property type="project" value="InterPro"/>
</dbReference>
<reference evidence="2 3" key="1">
    <citation type="journal article" date="2014" name="Genome Biol. Evol.">
        <title>Genome degeneration and adaptation in a nascent stage of symbiosis.</title>
        <authorList>
            <person name="Oakeson K.F."/>
            <person name="Gil R."/>
            <person name="Clayton A.L."/>
            <person name="Dunn D.M."/>
            <person name="von Niederhausern A.C."/>
            <person name="Hamil C."/>
            <person name="Aoyagi A."/>
            <person name="Duval B."/>
            <person name="Baca A."/>
            <person name="Silva F.J."/>
            <person name="Vallier A."/>
            <person name="Jackson D.G."/>
            <person name="Latorre A."/>
            <person name="Weiss R.B."/>
            <person name="Heddi A."/>
            <person name="Moya A."/>
            <person name="Dale C."/>
        </authorList>
    </citation>
    <scope>NUCLEOTIDE SEQUENCE [LARGE SCALE GENOMIC DNA]</scope>
    <source>
        <strain evidence="2 3">HS1</strain>
    </source>
</reference>
<dbReference type="PANTHER" id="PTHR43680">
    <property type="entry name" value="NITRATE REDUCTASE MOLYBDENUM COFACTOR ASSEMBLY CHAPERONE"/>
    <property type="match status" value="1"/>
</dbReference>
<dbReference type="RefSeq" id="WP_025420440.1">
    <property type="nucleotide sequence ID" value="NZ_CP006569.1"/>
</dbReference>
<dbReference type="KEGG" id="sod:Sant_0173"/>
<evidence type="ECO:0000313" key="2">
    <source>
        <dbReference type="EMBL" id="AHF75289.1"/>
    </source>
</evidence>
<protein>
    <submittedName>
        <fullName evidence="2">Nirate reductase delta subunit</fullName>
    </submittedName>
</protein>